<evidence type="ECO:0000313" key="2">
    <source>
        <dbReference type="EMBL" id="CAF4187733.1"/>
    </source>
</evidence>
<sequence length="15" mass="1675">MFPNRAVEKAVDIAN</sequence>
<evidence type="ECO:0000313" key="3">
    <source>
        <dbReference type="Proteomes" id="UP000682733"/>
    </source>
</evidence>
<name>A0A8S2RVA5_9BILA</name>
<dbReference type="EMBL" id="CAJOBA010046301">
    <property type="protein sequence ID" value="CAF4187733.1"/>
    <property type="molecule type" value="Genomic_DNA"/>
</dbReference>
<feature type="non-terminal residue" evidence="2">
    <location>
        <position position="15"/>
    </location>
</feature>
<dbReference type="Proteomes" id="UP000682733">
    <property type="component" value="Unassembled WGS sequence"/>
</dbReference>
<dbReference type="EMBL" id="CAJNOK010024614">
    <property type="protein sequence ID" value="CAF1379089.1"/>
    <property type="molecule type" value="Genomic_DNA"/>
</dbReference>
<dbReference type="Proteomes" id="UP000677228">
    <property type="component" value="Unassembled WGS sequence"/>
</dbReference>
<evidence type="ECO:0000313" key="1">
    <source>
        <dbReference type="EMBL" id="CAF1379089.1"/>
    </source>
</evidence>
<proteinExistence type="predicted"/>
<accession>A0A8S2RVA5</accession>
<protein>
    <submittedName>
        <fullName evidence="2">Uncharacterized protein</fullName>
    </submittedName>
</protein>
<gene>
    <name evidence="1" type="ORF">OVA965_LOCUS32028</name>
    <name evidence="2" type="ORF">TMI583_LOCUS32879</name>
</gene>
<comment type="caution">
    <text evidence="2">The sequence shown here is derived from an EMBL/GenBank/DDBJ whole genome shotgun (WGS) entry which is preliminary data.</text>
</comment>
<organism evidence="2 3">
    <name type="scientific">Didymodactylos carnosus</name>
    <dbReference type="NCBI Taxonomy" id="1234261"/>
    <lineage>
        <taxon>Eukaryota</taxon>
        <taxon>Metazoa</taxon>
        <taxon>Spiralia</taxon>
        <taxon>Gnathifera</taxon>
        <taxon>Rotifera</taxon>
        <taxon>Eurotatoria</taxon>
        <taxon>Bdelloidea</taxon>
        <taxon>Philodinida</taxon>
        <taxon>Philodinidae</taxon>
        <taxon>Didymodactylos</taxon>
    </lineage>
</organism>
<reference evidence="2" key="1">
    <citation type="submission" date="2021-02" db="EMBL/GenBank/DDBJ databases">
        <authorList>
            <person name="Nowell W R."/>
        </authorList>
    </citation>
    <scope>NUCLEOTIDE SEQUENCE</scope>
</reference>